<dbReference type="GO" id="GO:0016052">
    <property type="term" value="P:carbohydrate catabolic process"/>
    <property type="evidence" value="ECO:0007669"/>
    <property type="project" value="TreeGrafter"/>
</dbReference>
<sequence length="306" mass="35961">MVVCQTFYRLNMVKKSSTKVRNKRSTKRSGARGNKGNGFFGFLTSRFIGSSRRWAWWLGGLGVVCLYIWAFYYFFVGPTGFRWRALYGDANYPDGYAIHGIDISHYQGEINWDKLSDATIDGFPLKFVIVKSTEGSSAVDENFNDNFYQAREYGFIRGAYHFWSNKSSARAQANFFLKQVHLEEGDLPPVLDVEHKPQNRSIEDFQRDVLTWLHIVEDKYHVKPIIYTYYKFKEQYLSAPVFDDYPYWIAHYYVEKVEYKGKWKFWQHTDAGRLDGIRGYVDLNIFNGSFYELKRLTIGSERIFGE</sequence>
<dbReference type="Pfam" id="PF01183">
    <property type="entry name" value="Glyco_hydro_25"/>
    <property type="match status" value="1"/>
</dbReference>
<dbReference type="PANTHER" id="PTHR34135">
    <property type="entry name" value="LYSOZYME"/>
    <property type="match status" value="1"/>
</dbReference>
<feature type="transmembrane region" description="Helical" evidence="4">
    <location>
        <begin position="54"/>
        <end position="75"/>
    </location>
</feature>
<keyword evidence="3" id="KW-0326">Glycosidase</keyword>
<dbReference type="STRING" id="1122991.GCA_000613445_01883"/>
<organism evidence="5 6">
    <name type="scientific">Hoylesella shahii DSM 15611 = JCM 12083</name>
    <dbReference type="NCBI Taxonomy" id="1122991"/>
    <lineage>
        <taxon>Bacteria</taxon>
        <taxon>Pseudomonadati</taxon>
        <taxon>Bacteroidota</taxon>
        <taxon>Bacteroidia</taxon>
        <taxon>Bacteroidales</taxon>
        <taxon>Prevotellaceae</taxon>
        <taxon>Hoylesella</taxon>
    </lineage>
</organism>
<evidence type="ECO:0000256" key="4">
    <source>
        <dbReference type="SAM" id="Phobius"/>
    </source>
</evidence>
<dbReference type="InterPro" id="IPR017853">
    <property type="entry name" value="GH"/>
</dbReference>
<keyword evidence="2" id="KW-0378">Hydrolase</keyword>
<evidence type="ECO:0000256" key="3">
    <source>
        <dbReference type="ARBA" id="ARBA00023295"/>
    </source>
</evidence>
<dbReference type="InterPro" id="IPR002053">
    <property type="entry name" value="Glyco_hydro_25"/>
</dbReference>
<comment type="caution">
    <text evidence="5">The sequence shown here is derived from an EMBL/GenBank/DDBJ whole genome shotgun (WGS) entry which is preliminary data.</text>
</comment>
<dbReference type="PANTHER" id="PTHR34135:SF2">
    <property type="entry name" value="LYSOZYME"/>
    <property type="match status" value="1"/>
</dbReference>
<reference evidence="5 6" key="1">
    <citation type="submission" date="2018-05" db="EMBL/GenBank/DDBJ databases">
        <title>Genomic Encyclopedia of Type Strains, Phase I: the one thousand microbial genomes (KMG-I) project.</title>
        <authorList>
            <person name="Kyrpides N."/>
        </authorList>
    </citation>
    <scope>NUCLEOTIDE SEQUENCE [LARGE SCALE GENOMIC DNA]</scope>
    <source>
        <strain evidence="5 6">DSM 15611</strain>
    </source>
</reference>
<keyword evidence="4" id="KW-1133">Transmembrane helix</keyword>
<keyword evidence="4" id="KW-0472">Membrane</keyword>
<dbReference type="GO" id="GO:0016998">
    <property type="term" value="P:cell wall macromolecule catabolic process"/>
    <property type="evidence" value="ECO:0007669"/>
    <property type="project" value="InterPro"/>
</dbReference>
<dbReference type="Gene3D" id="3.20.20.80">
    <property type="entry name" value="Glycosidases"/>
    <property type="match status" value="1"/>
</dbReference>
<keyword evidence="6" id="KW-1185">Reference proteome</keyword>
<evidence type="ECO:0000313" key="5">
    <source>
        <dbReference type="EMBL" id="PXX21410.1"/>
    </source>
</evidence>
<dbReference type="GO" id="GO:0003796">
    <property type="term" value="F:lysozyme activity"/>
    <property type="evidence" value="ECO:0007669"/>
    <property type="project" value="InterPro"/>
</dbReference>
<protein>
    <submittedName>
        <fullName evidence="5">Lysozyme</fullName>
    </submittedName>
</protein>
<gene>
    <name evidence="5" type="ORF">EJ73_01690</name>
</gene>
<dbReference type="EMBL" id="QJJX01000019">
    <property type="protein sequence ID" value="PXX21410.1"/>
    <property type="molecule type" value="Genomic_DNA"/>
</dbReference>
<dbReference type="SUPFAM" id="SSF51445">
    <property type="entry name" value="(Trans)glycosidases"/>
    <property type="match status" value="1"/>
</dbReference>
<keyword evidence="4" id="KW-0812">Transmembrane</keyword>
<dbReference type="AlphaFoldDB" id="A0A318HXN1"/>
<comment type="similarity">
    <text evidence="1">Belongs to the glycosyl hydrolase 25 family.</text>
</comment>
<evidence type="ECO:0000256" key="1">
    <source>
        <dbReference type="ARBA" id="ARBA00010646"/>
    </source>
</evidence>
<proteinExistence type="inferred from homology"/>
<dbReference type="InterPro" id="IPR018077">
    <property type="entry name" value="Glyco_hydro_fam25_subgr"/>
</dbReference>
<name>A0A318HXN1_9BACT</name>
<dbReference type="PROSITE" id="PS51904">
    <property type="entry name" value="GLYCOSYL_HYDROL_F25_2"/>
    <property type="match status" value="1"/>
</dbReference>
<evidence type="ECO:0000256" key="2">
    <source>
        <dbReference type="ARBA" id="ARBA00022801"/>
    </source>
</evidence>
<evidence type="ECO:0000313" key="6">
    <source>
        <dbReference type="Proteomes" id="UP000248314"/>
    </source>
</evidence>
<dbReference type="GO" id="GO:0009253">
    <property type="term" value="P:peptidoglycan catabolic process"/>
    <property type="evidence" value="ECO:0007669"/>
    <property type="project" value="InterPro"/>
</dbReference>
<dbReference type="Proteomes" id="UP000248314">
    <property type="component" value="Unassembled WGS sequence"/>
</dbReference>
<dbReference type="SMART" id="SM00641">
    <property type="entry name" value="Glyco_25"/>
    <property type="match status" value="1"/>
</dbReference>
<accession>A0A318HXN1</accession>